<dbReference type="GO" id="GO:0016866">
    <property type="term" value="F:intramolecular transferase activity"/>
    <property type="evidence" value="ECO:0007669"/>
    <property type="project" value="InterPro"/>
</dbReference>
<dbReference type="Gene3D" id="1.50.10.20">
    <property type="match status" value="1"/>
</dbReference>
<name>A0AA41VEC5_PAPNU</name>
<feature type="non-terminal residue" evidence="2">
    <location>
        <position position="1"/>
    </location>
</feature>
<dbReference type="Proteomes" id="UP001177140">
    <property type="component" value="Unassembled WGS sequence"/>
</dbReference>
<dbReference type="AlphaFoldDB" id="A0AA41VEC5"/>
<proteinExistence type="predicted"/>
<dbReference type="PANTHER" id="PTHR11764:SF58">
    <property type="entry name" value="BETA-AMYRIN SYNTHASE-RELATED"/>
    <property type="match status" value="1"/>
</dbReference>
<accession>A0AA41VEC5</accession>
<dbReference type="SUPFAM" id="SSF48239">
    <property type="entry name" value="Terpenoid cyclases/Protein prenyltransferases"/>
    <property type="match status" value="1"/>
</dbReference>
<organism evidence="2 3">
    <name type="scientific">Papaver nudicaule</name>
    <name type="common">Iceland poppy</name>
    <dbReference type="NCBI Taxonomy" id="74823"/>
    <lineage>
        <taxon>Eukaryota</taxon>
        <taxon>Viridiplantae</taxon>
        <taxon>Streptophyta</taxon>
        <taxon>Embryophyta</taxon>
        <taxon>Tracheophyta</taxon>
        <taxon>Spermatophyta</taxon>
        <taxon>Magnoliopsida</taxon>
        <taxon>Ranunculales</taxon>
        <taxon>Papaveraceae</taxon>
        <taxon>Papaveroideae</taxon>
        <taxon>Papaver</taxon>
    </lineage>
</organism>
<protein>
    <recommendedName>
        <fullName evidence="4">Squalene cyclase N-terminal domain-containing protein</fullName>
    </recommendedName>
</protein>
<sequence>QLRENKDKFDLSIPPVKIADDEEVTYEAVTTTLRRAVQFYSAMQTDDGHWAWEIGGPLFFTPPLIFTLYITGTLSTMLSPEHIKESLRYMYCHQ</sequence>
<dbReference type="PANTHER" id="PTHR11764">
    <property type="entry name" value="TERPENE CYCLASE/MUTASE FAMILY MEMBER"/>
    <property type="match status" value="1"/>
</dbReference>
<dbReference type="GO" id="GO:0016104">
    <property type="term" value="P:triterpenoid biosynthetic process"/>
    <property type="evidence" value="ECO:0007669"/>
    <property type="project" value="InterPro"/>
</dbReference>
<evidence type="ECO:0008006" key="4">
    <source>
        <dbReference type="Google" id="ProtNLM"/>
    </source>
</evidence>
<dbReference type="InterPro" id="IPR008930">
    <property type="entry name" value="Terpenoid_cyclase/PrenylTrfase"/>
</dbReference>
<evidence type="ECO:0000313" key="3">
    <source>
        <dbReference type="Proteomes" id="UP001177140"/>
    </source>
</evidence>
<dbReference type="EMBL" id="JAJJMA010204377">
    <property type="protein sequence ID" value="MCL7039729.1"/>
    <property type="molecule type" value="Genomic_DNA"/>
</dbReference>
<reference evidence="2" key="1">
    <citation type="submission" date="2022-03" db="EMBL/GenBank/DDBJ databases">
        <title>A functionally conserved STORR gene fusion in Papaver species that diverged 16.8 million years ago.</title>
        <authorList>
            <person name="Catania T."/>
        </authorList>
    </citation>
    <scope>NUCLEOTIDE SEQUENCE</scope>
    <source>
        <strain evidence="2">S-191538</strain>
    </source>
</reference>
<gene>
    <name evidence="2" type="ORF">MKW94_017142</name>
</gene>
<dbReference type="InterPro" id="IPR018333">
    <property type="entry name" value="Squalene_cyclase"/>
</dbReference>
<dbReference type="GO" id="GO:0005811">
    <property type="term" value="C:lipid droplet"/>
    <property type="evidence" value="ECO:0007669"/>
    <property type="project" value="InterPro"/>
</dbReference>
<keyword evidence="1" id="KW-0413">Isomerase</keyword>
<comment type="caution">
    <text evidence="2">The sequence shown here is derived from an EMBL/GenBank/DDBJ whole genome shotgun (WGS) entry which is preliminary data.</text>
</comment>
<feature type="non-terminal residue" evidence="2">
    <location>
        <position position="94"/>
    </location>
</feature>
<evidence type="ECO:0000313" key="2">
    <source>
        <dbReference type="EMBL" id="MCL7039729.1"/>
    </source>
</evidence>
<keyword evidence="3" id="KW-1185">Reference proteome</keyword>
<evidence type="ECO:0000256" key="1">
    <source>
        <dbReference type="ARBA" id="ARBA00023235"/>
    </source>
</evidence>